<accession>A0ABC8WYC8</accession>
<proteinExistence type="predicted"/>
<keyword evidence="2" id="KW-1185">Reference proteome</keyword>
<dbReference type="PANTHER" id="PTHR47389">
    <property type="entry name" value="OS09G0436400 PROTEIN"/>
    <property type="match status" value="1"/>
</dbReference>
<dbReference type="SUPFAM" id="SSF50156">
    <property type="entry name" value="PDZ domain-like"/>
    <property type="match status" value="1"/>
</dbReference>
<dbReference type="Proteomes" id="UP001497457">
    <property type="component" value="Chromosome 13rd"/>
</dbReference>
<dbReference type="SUPFAM" id="SSF50494">
    <property type="entry name" value="Trypsin-like serine proteases"/>
    <property type="match status" value="1"/>
</dbReference>
<sequence>MLGEPPAKRRDIDPIAPTNHPWNLPATLELPHCSCKPEERYVAIPREANLPIDTEAKRVVARVSTAVVAVASIDADGDQLRKASGFVVEFDEASMIGTVFSSATIAKRDCFFPNFEKIKVYLFDGASYDATIIACDYHWNLLVLSVSFDKVVKTMSMKLVELSENRNSRNPRLERCSLLPHSACENLYPGDTIIGLGRWAEEPFGLQANCGVYSTERWTAFHRLCQEMQKATFLNTYNAIGGPAINRNGRVIGMLFQSRTCTPFLPSNIILRWWEHFKNTGKYCRPTIRVFGVNLHNAQSSPWVKVPTTLHEGLEGLLVELPPRAALSVGLQQKDLIIQCNGRRVATSLQLFGILVGNIGKMVELTVIKAEDGTAHSINLPVEETEEEKFYSWPISSYHGGFF</sequence>
<dbReference type="Gene3D" id="2.40.10.120">
    <property type="match status" value="1"/>
</dbReference>
<dbReference type="EMBL" id="OZ075123">
    <property type="protein sequence ID" value="CAL4917890.1"/>
    <property type="molecule type" value="Genomic_DNA"/>
</dbReference>
<name>A0ABC8WYC8_9POAL</name>
<evidence type="ECO:0000313" key="2">
    <source>
        <dbReference type="Proteomes" id="UP001497457"/>
    </source>
</evidence>
<protein>
    <recommendedName>
        <fullName evidence="3">PDZ domain-containing protein</fullName>
    </recommendedName>
</protein>
<gene>
    <name evidence="1" type="ORF">URODEC1_LOCUS18839</name>
</gene>
<evidence type="ECO:0008006" key="3">
    <source>
        <dbReference type="Google" id="ProtNLM"/>
    </source>
</evidence>
<dbReference type="InterPro" id="IPR036034">
    <property type="entry name" value="PDZ_sf"/>
</dbReference>
<reference evidence="1 2" key="2">
    <citation type="submission" date="2024-10" db="EMBL/GenBank/DDBJ databases">
        <authorList>
            <person name="Ryan C."/>
        </authorList>
    </citation>
    <scope>NUCLEOTIDE SEQUENCE [LARGE SCALE GENOMIC DNA]</scope>
</reference>
<dbReference type="PANTHER" id="PTHR47389:SF8">
    <property type="entry name" value="EXPRESSED PROTEIN"/>
    <property type="match status" value="1"/>
</dbReference>
<organism evidence="1 2">
    <name type="scientific">Urochloa decumbens</name>
    <dbReference type="NCBI Taxonomy" id="240449"/>
    <lineage>
        <taxon>Eukaryota</taxon>
        <taxon>Viridiplantae</taxon>
        <taxon>Streptophyta</taxon>
        <taxon>Embryophyta</taxon>
        <taxon>Tracheophyta</taxon>
        <taxon>Spermatophyta</taxon>
        <taxon>Magnoliopsida</taxon>
        <taxon>Liliopsida</taxon>
        <taxon>Poales</taxon>
        <taxon>Poaceae</taxon>
        <taxon>PACMAD clade</taxon>
        <taxon>Panicoideae</taxon>
        <taxon>Panicodae</taxon>
        <taxon>Paniceae</taxon>
        <taxon>Melinidinae</taxon>
        <taxon>Urochloa</taxon>
    </lineage>
</organism>
<dbReference type="InterPro" id="IPR009003">
    <property type="entry name" value="Peptidase_S1_PA"/>
</dbReference>
<reference evidence="2" key="1">
    <citation type="submission" date="2024-06" db="EMBL/GenBank/DDBJ databases">
        <authorList>
            <person name="Ryan C."/>
        </authorList>
    </citation>
    <scope>NUCLEOTIDE SEQUENCE [LARGE SCALE GENOMIC DNA]</scope>
</reference>
<dbReference type="AlphaFoldDB" id="A0ABC8WYC8"/>
<evidence type="ECO:0000313" key="1">
    <source>
        <dbReference type="EMBL" id="CAL4917890.1"/>
    </source>
</evidence>